<proteinExistence type="predicted"/>
<evidence type="ECO:0000256" key="3">
    <source>
        <dbReference type="ARBA" id="ARBA00022475"/>
    </source>
</evidence>
<feature type="transmembrane region" description="Helical" evidence="10">
    <location>
        <begin position="90"/>
        <end position="119"/>
    </location>
</feature>
<feature type="transmembrane region" description="Helical" evidence="10">
    <location>
        <begin position="223"/>
        <end position="241"/>
    </location>
</feature>
<evidence type="ECO:0000256" key="9">
    <source>
        <dbReference type="ARBA" id="ARBA00023136"/>
    </source>
</evidence>
<dbReference type="Proteomes" id="UP000249169">
    <property type="component" value="Unassembled WGS sequence"/>
</dbReference>
<comment type="subcellular location">
    <subcellularLocation>
        <location evidence="1">Membrane</location>
        <topology evidence="1">Multi-pass membrane protein</topology>
    </subcellularLocation>
</comment>
<evidence type="ECO:0000313" key="12">
    <source>
        <dbReference type="Proteomes" id="UP000249169"/>
    </source>
</evidence>
<evidence type="ECO:0000256" key="1">
    <source>
        <dbReference type="ARBA" id="ARBA00004141"/>
    </source>
</evidence>
<sequence>MPAPLPPDTILDDLHKLRDASRGRRFLGGLKLPLRAARFLAARRQMWPWAIIPALINLALFLVVASALALNAPDLLGWLWSQPEAGWIKALWYVVMVLVGAASVVLTYFTVLMAAGVVASPFNDQLSVITEQELRGQLANARAGEALIVGILRSIGISLLTLVAYLACILPLLLFHLIPGVGSLINTVLGTLISGVFLSFEYSDAALDRQGLRLSEKIGRVRGQLDLAAGFGVGTALLLLIPVVNLLTMPIAVVGGTMLGIELRRTATESRRPCPDAR</sequence>
<evidence type="ECO:0000256" key="8">
    <source>
        <dbReference type="ARBA" id="ARBA00023032"/>
    </source>
</evidence>
<evidence type="ECO:0000256" key="5">
    <source>
        <dbReference type="ARBA" id="ARBA00022605"/>
    </source>
</evidence>
<keyword evidence="12" id="KW-1185">Reference proteome</keyword>
<keyword evidence="3" id="KW-1003">Cell membrane</keyword>
<keyword evidence="2" id="KW-0813">Transport</keyword>
<comment type="caution">
    <text evidence="11">The sequence shown here is derived from an EMBL/GenBank/DDBJ whole genome shotgun (WGS) entry which is preliminary data.</text>
</comment>
<dbReference type="GO" id="GO:0019344">
    <property type="term" value="P:cysteine biosynthetic process"/>
    <property type="evidence" value="ECO:0007669"/>
    <property type="project" value="TreeGrafter"/>
</dbReference>
<dbReference type="InterPro" id="IPR059112">
    <property type="entry name" value="CysZ/EI24"/>
</dbReference>
<evidence type="ECO:0008006" key="13">
    <source>
        <dbReference type="Google" id="ProtNLM"/>
    </source>
</evidence>
<gene>
    <name evidence="11" type="ORF">DL240_02525</name>
</gene>
<feature type="transmembrane region" description="Helical" evidence="10">
    <location>
        <begin position="47"/>
        <end position="70"/>
    </location>
</feature>
<protein>
    <recommendedName>
        <fullName evidence="13">Sulfate transporter CysZ</fullName>
    </recommendedName>
</protein>
<dbReference type="InterPro" id="IPR050480">
    <property type="entry name" value="CysZ-like"/>
</dbReference>
<keyword evidence="7 10" id="KW-1133">Transmembrane helix</keyword>
<evidence type="ECO:0000256" key="2">
    <source>
        <dbReference type="ARBA" id="ARBA00022448"/>
    </source>
</evidence>
<evidence type="ECO:0000313" key="11">
    <source>
        <dbReference type="EMBL" id="RAL25108.1"/>
    </source>
</evidence>
<evidence type="ECO:0000256" key="7">
    <source>
        <dbReference type="ARBA" id="ARBA00022989"/>
    </source>
</evidence>
<keyword evidence="8" id="KW-0764">Sulfate transport</keyword>
<keyword evidence="4" id="KW-0997">Cell inner membrane</keyword>
<dbReference type="GO" id="GO:0005886">
    <property type="term" value="C:plasma membrane"/>
    <property type="evidence" value="ECO:0007669"/>
    <property type="project" value="TreeGrafter"/>
</dbReference>
<organism evidence="11 12">
    <name type="scientific">Lujinxingia litoralis</name>
    <dbReference type="NCBI Taxonomy" id="2211119"/>
    <lineage>
        <taxon>Bacteria</taxon>
        <taxon>Deltaproteobacteria</taxon>
        <taxon>Bradymonadales</taxon>
        <taxon>Lujinxingiaceae</taxon>
        <taxon>Lujinxingia</taxon>
    </lineage>
</organism>
<evidence type="ECO:0000256" key="6">
    <source>
        <dbReference type="ARBA" id="ARBA00022692"/>
    </source>
</evidence>
<dbReference type="RefSeq" id="WP_111728280.1">
    <property type="nucleotide sequence ID" value="NZ_QHKO01000001.1"/>
</dbReference>
<dbReference type="PANTHER" id="PTHR37468">
    <property type="entry name" value="SULFATE TRANSPORTER CYSZ"/>
    <property type="match status" value="1"/>
</dbReference>
<dbReference type="AlphaFoldDB" id="A0A328CAS6"/>
<dbReference type="GO" id="GO:0000103">
    <property type="term" value="P:sulfate assimilation"/>
    <property type="evidence" value="ECO:0007669"/>
    <property type="project" value="TreeGrafter"/>
</dbReference>
<keyword evidence="6 10" id="KW-0812">Transmembrane</keyword>
<dbReference type="EMBL" id="QHKO01000001">
    <property type="protein sequence ID" value="RAL25108.1"/>
    <property type="molecule type" value="Genomic_DNA"/>
</dbReference>
<reference evidence="11 12" key="1">
    <citation type="submission" date="2018-05" db="EMBL/GenBank/DDBJ databases">
        <title>Lujinxingia marina gen. nov. sp. nov., a new facultative anaerobic member of the class Deltaproteobacteria, and proposal of Lujinxingaceae fam. nov.</title>
        <authorList>
            <person name="Li C.-M."/>
        </authorList>
    </citation>
    <scope>NUCLEOTIDE SEQUENCE [LARGE SCALE GENOMIC DNA]</scope>
    <source>
        <strain evidence="11 12">B210</strain>
    </source>
</reference>
<feature type="transmembrane region" description="Helical" evidence="10">
    <location>
        <begin position="184"/>
        <end position="202"/>
    </location>
</feature>
<dbReference type="PANTHER" id="PTHR37468:SF1">
    <property type="entry name" value="SULFATE TRANSPORTER CYSZ"/>
    <property type="match status" value="1"/>
</dbReference>
<evidence type="ECO:0000256" key="4">
    <source>
        <dbReference type="ARBA" id="ARBA00022519"/>
    </source>
</evidence>
<accession>A0A328CAS6</accession>
<keyword evidence="5" id="KW-0028">Amino-acid biosynthesis</keyword>
<dbReference type="GO" id="GO:0009675">
    <property type="term" value="F:high-affinity sulfate:proton symporter activity"/>
    <property type="evidence" value="ECO:0007669"/>
    <property type="project" value="TreeGrafter"/>
</dbReference>
<evidence type="ECO:0000256" key="10">
    <source>
        <dbReference type="SAM" id="Phobius"/>
    </source>
</evidence>
<name>A0A328CAS6_9DELT</name>
<dbReference type="OrthoDB" id="5401552at2"/>
<keyword evidence="9 10" id="KW-0472">Membrane</keyword>
<feature type="transmembrane region" description="Helical" evidence="10">
    <location>
        <begin position="157"/>
        <end position="178"/>
    </location>
</feature>
<dbReference type="Pfam" id="PF07264">
    <property type="entry name" value="EI24"/>
    <property type="match status" value="1"/>
</dbReference>